<evidence type="ECO:0000313" key="2">
    <source>
        <dbReference type="Proteomes" id="UP001597414"/>
    </source>
</evidence>
<dbReference type="PANTHER" id="PTHR36452">
    <property type="entry name" value="CHROMOSOME 12, WHOLE GENOME SHOTGUN SEQUENCE"/>
    <property type="match status" value="1"/>
</dbReference>
<reference evidence="2" key="1">
    <citation type="journal article" date="2019" name="Int. J. Syst. Evol. Microbiol.">
        <title>The Global Catalogue of Microorganisms (GCM) 10K type strain sequencing project: providing services to taxonomists for standard genome sequencing and annotation.</title>
        <authorList>
            <consortium name="The Broad Institute Genomics Platform"/>
            <consortium name="The Broad Institute Genome Sequencing Center for Infectious Disease"/>
            <person name="Wu L."/>
            <person name="Ma J."/>
        </authorList>
    </citation>
    <scope>NUCLEOTIDE SEQUENCE [LARGE SCALE GENOMIC DNA]</scope>
    <source>
        <strain evidence="2">KCTC 19812</strain>
    </source>
</reference>
<gene>
    <name evidence="1" type="ORF">ACFSKV_08130</name>
</gene>
<dbReference type="NCBIfam" id="TIGR02453">
    <property type="entry name" value="TIGR02453 family protein"/>
    <property type="match status" value="1"/>
</dbReference>
<dbReference type="InterPro" id="IPR012808">
    <property type="entry name" value="CHP02453"/>
</dbReference>
<dbReference type="PANTHER" id="PTHR36452:SF1">
    <property type="entry name" value="DUF2461 DOMAIN-CONTAINING PROTEIN"/>
    <property type="match status" value="1"/>
</dbReference>
<dbReference type="Proteomes" id="UP001597414">
    <property type="component" value="Unassembled WGS sequence"/>
</dbReference>
<dbReference type="InterPro" id="IPR015996">
    <property type="entry name" value="UCP028451"/>
</dbReference>
<accession>A0ABW5B5W3</accession>
<dbReference type="Pfam" id="PF09365">
    <property type="entry name" value="DUF2461"/>
    <property type="match status" value="1"/>
</dbReference>
<comment type="caution">
    <text evidence="1">The sequence shown here is derived from an EMBL/GenBank/DDBJ whole genome shotgun (WGS) entry which is preliminary data.</text>
</comment>
<dbReference type="PIRSF" id="PIRSF028451">
    <property type="entry name" value="UCP028451"/>
    <property type="match status" value="1"/>
</dbReference>
<organism evidence="1 2">
    <name type="scientific">Shivajiella indica</name>
    <dbReference type="NCBI Taxonomy" id="872115"/>
    <lineage>
        <taxon>Bacteria</taxon>
        <taxon>Pseudomonadati</taxon>
        <taxon>Bacteroidota</taxon>
        <taxon>Cytophagia</taxon>
        <taxon>Cytophagales</taxon>
        <taxon>Cyclobacteriaceae</taxon>
        <taxon>Shivajiella</taxon>
    </lineage>
</organism>
<name>A0ABW5B5W3_9BACT</name>
<dbReference type="EMBL" id="JBHUIV010000011">
    <property type="protein sequence ID" value="MFD2201532.1"/>
    <property type="molecule type" value="Genomic_DNA"/>
</dbReference>
<protein>
    <submittedName>
        <fullName evidence="1">DUF2461 domain-containing protein</fullName>
    </submittedName>
</protein>
<evidence type="ECO:0000313" key="1">
    <source>
        <dbReference type="EMBL" id="MFD2201532.1"/>
    </source>
</evidence>
<sequence>MSQQYLKFLKTLSENNHKDWMDANKNWYQEVRGNFLKDVEELLKEISNWEPDLSTLQAKDCVFRQNRDIRFSANKDLYKTNFAAYFSVGGKKSSGPGYYLHIQPGQSFIAGGIWMPPAEILKKIRQEIDYSGDELRKILSNPDFKQTFSGLEGDQLKTTPKGFDPENPFIDLLRFKSFIVSSPLSDEDVASGRFKQKTIDSFRKMKPFHDFLSKAIDDTESGDGLL</sequence>
<keyword evidence="2" id="KW-1185">Reference proteome</keyword>
<proteinExistence type="predicted"/>
<dbReference type="RefSeq" id="WP_380801461.1">
    <property type="nucleotide sequence ID" value="NZ_JBHUIV010000011.1"/>
</dbReference>